<keyword evidence="7" id="KW-0812">Transmembrane</keyword>
<dbReference type="InterPro" id="IPR022792">
    <property type="entry name" value="T2SS_protein-GspN"/>
</dbReference>
<keyword evidence="6" id="KW-0997">Cell inner membrane</keyword>
<keyword evidence="4" id="KW-0813">Transport</keyword>
<dbReference type="Pfam" id="PF01203">
    <property type="entry name" value="T2SSN"/>
    <property type="match status" value="1"/>
</dbReference>
<evidence type="ECO:0000256" key="5">
    <source>
        <dbReference type="ARBA" id="ARBA00022475"/>
    </source>
</evidence>
<dbReference type="Proteomes" id="UP000202259">
    <property type="component" value="Chromosome"/>
</dbReference>
<evidence type="ECO:0000256" key="10">
    <source>
        <dbReference type="ARBA" id="ARBA00030772"/>
    </source>
</evidence>
<evidence type="ECO:0000313" key="11">
    <source>
        <dbReference type="EMBL" id="ASP48154.1"/>
    </source>
</evidence>
<evidence type="ECO:0000256" key="6">
    <source>
        <dbReference type="ARBA" id="ARBA00022519"/>
    </source>
</evidence>
<evidence type="ECO:0000256" key="9">
    <source>
        <dbReference type="ARBA" id="ARBA00023136"/>
    </source>
</evidence>
<dbReference type="GO" id="GO:0005886">
    <property type="term" value="C:plasma membrane"/>
    <property type="evidence" value="ECO:0007669"/>
    <property type="project" value="UniProtKB-SubCell"/>
</dbReference>
<name>A0A222G9V4_9GAMM</name>
<gene>
    <name evidence="11" type="ORF">B5D82_10515</name>
</gene>
<evidence type="ECO:0000256" key="4">
    <source>
        <dbReference type="ARBA" id="ARBA00022448"/>
    </source>
</evidence>
<organism evidence="11 12">
    <name type="scientific">Cognaticolwellia beringensis</name>
    <dbReference type="NCBI Taxonomy" id="1967665"/>
    <lineage>
        <taxon>Bacteria</taxon>
        <taxon>Pseudomonadati</taxon>
        <taxon>Pseudomonadota</taxon>
        <taxon>Gammaproteobacteria</taxon>
        <taxon>Alteromonadales</taxon>
        <taxon>Colwelliaceae</taxon>
        <taxon>Cognaticolwellia</taxon>
    </lineage>
</organism>
<accession>A0A222G9V4</accession>
<dbReference type="OrthoDB" id="6118198at2"/>
<keyword evidence="9" id="KW-0472">Membrane</keyword>
<reference evidence="11 12" key="1">
    <citation type="submission" date="2017-08" db="EMBL/GenBank/DDBJ databases">
        <title>Complete genome of Colwellia sp. NB097-1, a psychrophile bacterium ioslated from Bering Sea.</title>
        <authorList>
            <person name="Chen X."/>
        </authorList>
    </citation>
    <scope>NUCLEOTIDE SEQUENCE [LARGE SCALE GENOMIC DNA]</scope>
    <source>
        <strain evidence="11 12">NB097-1</strain>
    </source>
</reference>
<protein>
    <recommendedName>
        <fullName evidence="3">Type II secretion system protein N</fullName>
    </recommendedName>
    <alternativeName>
        <fullName evidence="10">General secretion pathway protein N</fullName>
    </alternativeName>
</protein>
<sequence length="247" mass="27011">MKKKFAYTAIFFTAYCVFVLALMPASWLMAQIKLPKNVAVSAVEGTVWHTRILQVMVDDVVINQVQSSLSLMSVLMLDPKLDITFGNALVNGPEGKLIISGLLSDMVVEDAQINLAANTVATRLNLAIDIIAHEKLQLNIERFIIGAPICSELEGTLQWRNAAITAFEEKVKLGGLAAKLTCDKGEIIADVEPNNNLGLSYRAQIKQGGRFTGSGYLTPGTKFPEQLKATLSFLGKPDNQGRYRLKI</sequence>
<dbReference type="RefSeq" id="WP_081151379.1">
    <property type="nucleotide sequence ID" value="NZ_CP020465.1"/>
</dbReference>
<dbReference type="EMBL" id="CP020465">
    <property type="protein sequence ID" value="ASP48154.1"/>
    <property type="molecule type" value="Genomic_DNA"/>
</dbReference>
<evidence type="ECO:0000256" key="1">
    <source>
        <dbReference type="ARBA" id="ARBA00004533"/>
    </source>
</evidence>
<comment type="subcellular location">
    <subcellularLocation>
        <location evidence="1">Cell inner membrane</location>
    </subcellularLocation>
</comment>
<dbReference type="GO" id="GO:0015627">
    <property type="term" value="C:type II protein secretion system complex"/>
    <property type="evidence" value="ECO:0007669"/>
    <property type="project" value="InterPro"/>
</dbReference>
<evidence type="ECO:0000256" key="8">
    <source>
        <dbReference type="ARBA" id="ARBA00022927"/>
    </source>
</evidence>
<dbReference type="KEGG" id="cber:B5D82_10515"/>
<comment type="similarity">
    <text evidence="2">Belongs to the GSP N family.</text>
</comment>
<evidence type="ECO:0000256" key="3">
    <source>
        <dbReference type="ARBA" id="ARBA00021563"/>
    </source>
</evidence>
<dbReference type="AlphaFoldDB" id="A0A222G9V4"/>
<keyword evidence="12" id="KW-1185">Reference proteome</keyword>
<proteinExistence type="inferred from homology"/>
<keyword evidence="8" id="KW-0653">Protein transport</keyword>
<evidence type="ECO:0000256" key="7">
    <source>
        <dbReference type="ARBA" id="ARBA00022692"/>
    </source>
</evidence>
<evidence type="ECO:0000313" key="12">
    <source>
        <dbReference type="Proteomes" id="UP000202259"/>
    </source>
</evidence>
<keyword evidence="5" id="KW-1003">Cell membrane</keyword>
<dbReference type="GO" id="GO:0015628">
    <property type="term" value="P:protein secretion by the type II secretion system"/>
    <property type="evidence" value="ECO:0007669"/>
    <property type="project" value="InterPro"/>
</dbReference>
<evidence type="ECO:0000256" key="2">
    <source>
        <dbReference type="ARBA" id="ARBA00007208"/>
    </source>
</evidence>